<evidence type="ECO:0000313" key="10">
    <source>
        <dbReference type="Proteomes" id="UP000298681"/>
    </source>
</evidence>
<keyword evidence="4 7" id="KW-0812">Transmembrane</keyword>
<feature type="transmembrane region" description="Helical" evidence="7">
    <location>
        <begin position="113"/>
        <end position="133"/>
    </location>
</feature>
<dbReference type="InterPro" id="IPR035906">
    <property type="entry name" value="MetI-like_sf"/>
</dbReference>
<evidence type="ECO:0000313" key="9">
    <source>
        <dbReference type="EMBL" id="TKS54180.1"/>
    </source>
</evidence>
<accession>A0A4Z1R3V1</accession>
<feature type="transmembrane region" description="Helical" evidence="7">
    <location>
        <begin position="12"/>
        <end position="35"/>
    </location>
</feature>
<organism evidence="9 10">
    <name type="scientific">Luteimonas yindakuii</name>
    <dbReference type="NCBI Taxonomy" id="2565782"/>
    <lineage>
        <taxon>Bacteria</taxon>
        <taxon>Pseudomonadati</taxon>
        <taxon>Pseudomonadota</taxon>
        <taxon>Gammaproteobacteria</taxon>
        <taxon>Lysobacterales</taxon>
        <taxon>Lysobacteraceae</taxon>
        <taxon>Luteimonas</taxon>
    </lineage>
</organism>
<dbReference type="PROSITE" id="PS50928">
    <property type="entry name" value="ABC_TM1"/>
    <property type="match status" value="1"/>
</dbReference>
<comment type="caution">
    <text evidence="9">The sequence shown here is derived from an EMBL/GenBank/DDBJ whole genome shotgun (WGS) entry which is preliminary data.</text>
</comment>
<evidence type="ECO:0000256" key="6">
    <source>
        <dbReference type="ARBA" id="ARBA00023136"/>
    </source>
</evidence>
<feature type="transmembrane region" description="Helical" evidence="7">
    <location>
        <begin position="145"/>
        <end position="166"/>
    </location>
</feature>
<keyword evidence="5 7" id="KW-1133">Transmembrane helix</keyword>
<comment type="similarity">
    <text evidence="7">Belongs to the binding-protein-dependent transport system permease family.</text>
</comment>
<gene>
    <name evidence="9" type="ORF">E4582_04945</name>
</gene>
<dbReference type="EMBL" id="SPUH01000001">
    <property type="protein sequence ID" value="TKS54180.1"/>
    <property type="molecule type" value="Genomic_DNA"/>
</dbReference>
<dbReference type="Pfam" id="PF00528">
    <property type="entry name" value="BPD_transp_1"/>
    <property type="match status" value="1"/>
</dbReference>
<feature type="domain" description="ABC transmembrane type-1" evidence="8">
    <location>
        <begin position="77"/>
        <end position="266"/>
    </location>
</feature>
<dbReference type="Proteomes" id="UP000298681">
    <property type="component" value="Unassembled WGS sequence"/>
</dbReference>
<evidence type="ECO:0000256" key="2">
    <source>
        <dbReference type="ARBA" id="ARBA00022448"/>
    </source>
</evidence>
<sequence length="281" mass="30636">MSRAASDVGDSRLHAVLVNAGLLVLALIALAPLLWMVAVSFMQKGEASAFPPPLLPAAPSLDAYRELFARAGMGRYFVNSLIVSIAITFGALLVNTMAGYAFAKLRFRGRDRLFQVLLAALVIPAQVAMLPLFLMMKGLGLVNTFGAVIIPALATVFGIFLVRQYARSIPEELLEAARIDGAGEPRIFFQIVLPMLKPVLVTLAIFTFMAAWNDFMWPLIVLTDQDNYTLPVAIAALSREHVQEVEMMMAGAVITVLPVLLLFLLLQRYYIQGLLLGSVKG</sequence>
<evidence type="ECO:0000256" key="5">
    <source>
        <dbReference type="ARBA" id="ARBA00022989"/>
    </source>
</evidence>
<evidence type="ECO:0000256" key="3">
    <source>
        <dbReference type="ARBA" id="ARBA00022475"/>
    </source>
</evidence>
<reference evidence="9 10" key="1">
    <citation type="submission" date="2019-01" db="EMBL/GenBank/DDBJ databases">
        <authorList>
            <person name="Zhang S."/>
        </authorList>
    </citation>
    <scope>NUCLEOTIDE SEQUENCE [LARGE SCALE GENOMIC DNA]</scope>
    <source>
        <strain evidence="9 10">1626</strain>
    </source>
</reference>
<feature type="transmembrane region" description="Helical" evidence="7">
    <location>
        <begin position="247"/>
        <end position="266"/>
    </location>
</feature>
<dbReference type="CDD" id="cd06261">
    <property type="entry name" value="TM_PBP2"/>
    <property type="match status" value="1"/>
</dbReference>
<keyword evidence="6 7" id="KW-0472">Membrane</keyword>
<dbReference type="SUPFAM" id="SSF161098">
    <property type="entry name" value="MetI-like"/>
    <property type="match status" value="1"/>
</dbReference>
<keyword evidence="3" id="KW-1003">Cell membrane</keyword>
<protein>
    <submittedName>
        <fullName evidence="9">Carbohydrate ABC transporter permease</fullName>
    </submittedName>
</protein>
<dbReference type="InterPro" id="IPR000515">
    <property type="entry name" value="MetI-like"/>
</dbReference>
<dbReference type="Gene3D" id="1.10.3720.10">
    <property type="entry name" value="MetI-like"/>
    <property type="match status" value="1"/>
</dbReference>
<evidence type="ECO:0000256" key="7">
    <source>
        <dbReference type="RuleBase" id="RU363032"/>
    </source>
</evidence>
<comment type="subcellular location">
    <subcellularLocation>
        <location evidence="1 7">Cell membrane</location>
        <topology evidence="1 7">Multi-pass membrane protein</topology>
    </subcellularLocation>
</comment>
<keyword evidence="2 7" id="KW-0813">Transport</keyword>
<dbReference type="RefSeq" id="WP_134673561.1">
    <property type="nucleotide sequence ID" value="NZ_SPUH01000001.1"/>
</dbReference>
<dbReference type="GO" id="GO:0055085">
    <property type="term" value="P:transmembrane transport"/>
    <property type="evidence" value="ECO:0007669"/>
    <property type="project" value="InterPro"/>
</dbReference>
<dbReference type="GO" id="GO:0005886">
    <property type="term" value="C:plasma membrane"/>
    <property type="evidence" value="ECO:0007669"/>
    <property type="project" value="UniProtKB-SubCell"/>
</dbReference>
<dbReference type="PANTHER" id="PTHR43744:SF12">
    <property type="entry name" value="ABC TRANSPORTER PERMEASE PROTEIN MG189-RELATED"/>
    <property type="match status" value="1"/>
</dbReference>
<evidence type="ECO:0000259" key="8">
    <source>
        <dbReference type="PROSITE" id="PS50928"/>
    </source>
</evidence>
<dbReference type="PANTHER" id="PTHR43744">
    <property type="entry name" value="ABC TRANSPORTER PERMEASE PROTEIN MG189-RELATED-RELATED"/>
    <property type="match status" value="1"/>
</dbReference>
<dbReference type="AlphaFoldDB" id="A0A4Z1R3V1"/>
<proteinExistence type="inferred from homology"/>
<name>A0A4Z1R3V1_9GAMM</name>
<feature type="transmembrane region" description="Helical" evidence="7">
    <location>
        <begin position="76"/>
        <end position="101"/>
    </location>
</feature>
<keyword evidence="10" id="KW-1185">Reference proteome</keyword>
<evidence type="ECO:0000256" key="4">
    <source>
        <dbReference type="ARBA" id="ARBA00022692"/>
    </source>
</evidence>
<evidence type="ECO:0000256" key="1">
    <source>
        <dbReference type="ARBA" id="ARBA00004651"/>
    </source>
</evidence>
<feature type="transmembrane region" description="Helical" evidence="7">
    <location>
        <begin position="187"/>
        <end position="212"/>
    </location>
</feature>